<feature type="transmembrane region" description="Helical" evidence="14">
    <location>
        <begin position="85"/>
        <end position="109"/>
    </location>
</feature>
<protein>
    <recommendedName>
        <fullName evidence="17">Sec-independent protein translocase protein TATB, chloroplastic</fullName>
    </recommendedName>
</protein>
<feature type="compositionally biased region" description="Polar residues" evidence="13">
    <location>
        <begin position="305"/>
        <end position="319"/>
    </location>
</feature>
<keyword evidence="4" id="KW-0934">Plastid</keyword>
<dbReference type="PANTHER" id="PTHR33162:SF3">
    <property type="entry name" value="SEC-INDEPENDENT PROTEIN TRANSLOCASE PROTEIN TATB, CHLOROPLASTIC"/>
    <property type="match status" value="1"/>
</dbReference>
<dbReference type="GO" id="GO:0009535">
    <property type="term" value="C:chloroplast thylakoid membrane"/>
    <property type="evidence" value="ECO:0007669"/>
    <property type="project" value="UniProtKB-SubCell"/>
</dbReference>
<evidence type="ECO:0000256" key="3">
    <source>
        <dbReference type="ARBA" id="ARBA00022528"/>
    </source>
</evidence>
<evidence type="ECO:0008006" key="17">
    <source>
        <dbReference type="Google" id="ProtNLM"/>
    </source>
</evidence>
<sequence length="342" mass="37625">MASTTISTTSSFLYSTTQNKKKTSSQFSISASLLVSCPQTTNYPIPQLCRHGLVTPWTGLKQLVGVSVKQKHVRIERKGRCKGKVVYASLFGVGAPEALVIGVVALLVFGPKGLAEVARNLGKTLRAFQPTIRELQDVSREFKSTLEREIGLDDIPPSMENTRSSRTSSSSESSQTTLDPNGTPLTKEPYSTEEYLKTTEEQLRASGQQQTPPQDQSESQSLVEVKHFLNHEDPETPYSGSVRIPDDIFLNPTLHQLRCVHHSPLDDKSILTMDFSELVSDDALPTKKPFNIGELLVEAQIQSSLAAQKQKQTVPQEAQSELEPQPKEGTPTSPPKKPDSEI</sequence>
<evidence type="ECO:0000256" key="6">
    <source>
        <dbReference type="ARBA" id="ARBA00022927"/>
    </source>
</evidence>
<proteinExistence type="predicted"/>
<dbReference type="GO" id="GO:0006886">
    <property type="term" value="P:intracellular protein transport"/>
    <property type="evidence" value="ECO:0007669"/>
    <property type="project" value="UniProtKB-ARBA"/>
</dbReference>
<dbReference type="InterPro" id="IPR003369">
    <property type="entry name" value="TatA/B/E"/>
</dbReference>
<dbReference type="InterPro" id="IPR006312">
    <property type="entry name" value="TatA/E"/>
</dbReference>
<evidence type="ECO:0000313" key="15">
    <source>
        <dbReference type="EMBL" id="KAF9614135.1"/>
    </source>
</evidence>
<organism evidence="15 16">
    <name type="scientific">Coptis chinensis</name>
    <dbReference type="NCBI Taxonomy" id="261450"/>
    <lineage>
        <taxon>Eukaryota</taxon>
        <taxon>Viridiplantae</taxon>
        <taxon>Streptophyta</taxon>
        <taxon>Embryophyta</taxon>
        <taxon>Tracheophyta</taxon>
        <taxon>Spermatophyta</taxon>
        <taxon>Magnoliopsida</taxon>
        <taxon>Ranunculales</taxon>
        <taxon>Ranunculaceae</taxon>
        <taxon>Coptidoideae</taxon>
        <taxon>Coptis</taxon>
    </lineage>
</organism>
<dbReference type="FunFam" id="1.20.5.3310:FF:000003">
    <property type="entry name" value="Sec-independent protein translocase protein TATB, chloroplastic"/>
    <property type="match status" value="1"/>
</dbReference>
<evidence type="ECO:0000256" key="9">
    <source>
        <dbReference type="ARBA" id="ARBA00023010"/>
    </source>
</evidence>
<dbReference type="Gene3D" id="1.20.5.3310">
    <property type="match status" value="1"/>
</dbReference>
<keyword evidence="11 14" id="KW-0472">Membrane</keyword>
<feature type="compositionally biased region" description="Polar residues" evidence="13">
    <location>
        <begin position="205"/>
        <end position="221"/>
    </location>
</feature>
<name>A0A835I811_9MAGN</name>
<evidence type="ECO:0000313" key="16">
    <source>
        <dbReference type="Proteomes" id="UP000631114"/>
    </source>
</evidence>
<dbReference type="NCBIfam" id="TIGR01411">
    <property type="entry name" value="tatAE"/>
    <property type="match status" value="1"/>
</dbReference>
<comment type="subcellular location">
    <subcellularLocation>
        <location evidence="1">Plastid</location>
        <location evidence="1">Chloroplast thylakoid membrane</location>
        <topology evidence="1">Single-pass membrane protein</topology>
    </subcellularLocation>
</comment>
<dbReference type="OrthoDB" id="2017985at2759"/>
<accession>A0A835I811</accession>
<evidence type="ECO:0000256" key="8">
    <source>
        <dbReference type="ARBA" id="ARBA00022989"/>
    </source>
</evidence>
<evidence type="ECO:0000256" key="13">
    <source>
        <dbReference type="SAM" id="MobiDB-lite"/>
    </source>
</evidence>
<feature type="region of interest" description="Disordered" evidence="13">
    <location>
        <begin position="201"/>
        <end position="221"/>
    </location>
</feature>
<dbReference type="AlphaFoldDB" id="A0A835I811"/>
<gene>
    <name evidence="15" type="ORF">IFM89_015454</name>
</gene>
<evidence type="ECO:0000256" key="11">
    <source>
        <dbReference type="ARBA" id="ARBA00023136"/>
    </source>
</evidence>
<evidence type="ECO:0000256" key="2">
    <source>
        <dbReference type="ARBA" id="ARBA00022448"/>
    </source>
</evidence>
<evidence type="ECO:0000256" key="12">
    <source>
        <dbReference type="ARBA" id="ARBA00025340"/>
    </source>
</evidence>
<reference evidence="15 16" key="1">
    <citation type="submission" date="2020-10" db="EMBL/GenBank/DDBJ databases">
        <title>The Coptis chinensis genome and diversification of protoberbering-type alkaloids.</title>
        <authorList>
            <person name="Wang B."/>
            <person name="Shu S."/>
            <person name="Song C."/>
            <person name="Liu Y."/>
        </authorList>
    </citation>
    <scope>NUCLEOTIDE SEQUENCE [LARGE SCALE GENOMIC DNA]</scope>
    <source>
        <strain evidence="15">HL-2020</strain>
        <tissue evidence="15">Leaf</tissue>
    </source>
</reference>
<dbReference type="PANTHER" id="PTHR33162">
    <property type="entry name" value="SEC-INDEPENDENT PROTEIN TRANSLOCASE PROTEIN TATA, CHLOROPLASTIC"/>
    <property type="match status" value="1"/>
</dbReference>
<dbReference type="Proteomes" id="UP000631114">
    <property type="component" value="Unassembled WGS sequence"/>
</dbReference>
<keyword evidence="8 14" id="KW-1133">Transmembrane helix</keyword>
<keyword evidence="3" id="KW-0150">Chloroplast</keyword>
<keyword evidence="16" id="KW-1185">Reference proteome</keyword>
<keyword evidence="9" id="KW-0811">Translocation</keyword>
<comment type="caution">
    <text evidence="15">The sequence shown here is derived from an EMBL/GenBank/DDBJ whole genome shotgun (WGS) entry which is preliminary data.</text>
</comment>
<feature type="region of interest" description="Disordered" evidence="13">
    <location>
        <begin position="305"/>
        <end position="342"/>
    </location>
</feature>
<feature type="region of interest" description="Disordered" evidence="13">
    <location>
        <begin position="148"/>
        <end position="189"/>
    </location>
</feature>
<keyword evidence="2" id="KW-0813">Transport</keyword>
<dbReference type="EMBL" id="JADFTS010000003">
    <property type="protein sequence ID" value="KAF9614135.1"/>
    <property type="molecule type" value="Genomic_DNA"/>
</dbReference>
<dbReference type="Pfam" id="PF02416">
    <property type="entry name" value="TatA_B_E"/>
    <property type="match status" value="1"/>
</dbReference>
<feature type="compositionally biased region" description="Low complexity" evidence="13">
    <location>
        <begin position="162"/>
        <end position="177"/>
    </location>
</feature>
<evidence type="ECO:0000256" key="4">
    <source>
        <dbReference type="ARBA" id="ARBA00022640"/>
    </source>
</evidence>
<evidence type="ECO:0000256" key="5">
    <source>
        <dbReference type="ARBA" id="ARBA00022692"/>
    </source>
</evidence>
<evidence type="ECO:0000256" key="1">
    <source>
        <dbReference type="ARBA" id="ARBA00004581"/>
    </source>
</evidence>
<evidence type="ECO:0000256" key="10">
    <source>
        <dbReference type="ARBA" id="ARBA00023078"/>
    </source>
</evidence>
<keyword evidence="6" id="KW-0653">Protein transport</keyword>
<keyword evidence="5 14" id="KW-0812">Transmembrane</keyword>
<keyword evidence="7" id="KW-0809">Transit peptide</keyword>
<dbReference type="GO" id="GO:0043953">
    <property type="term" value="P:protein transport by the Tat complex"/>
    <property type="evidence" value="ECO:0007669"/>
    <property type="project" value="InterPro"/>
</dbReference>
<evidence type="ECO:0000256" key="7">
    <source>
        <dbReference type="ARBA" id="ARBA00022946"/>
    </source>
</evidence>
<evidence type="ECO:0000256" key="14">
    <source>
        <dbReference type="SAM" id="Phobius"/>
    </source>
</evidence>
<comment type="function">
    <text evidence="12">Part of the twin-arginine translocation (Tat) system that transports large folded proteins containing a characteristic twin-arginine motif in their signal peptide across the thylakoid membrane. Involved in delta pH-dependent protein transport required for chloroplast development, especially thylakoid membrane formation. TATC and TATB mediate precursor recognition, whereas TATA facilitates translocation.</text>
</comment>
<keyword evidence="10" id="KW-0793">Thylakoid</keyword>